<dbReference type="InterPro" id="IPR052408">
    <property type="entry name" value="Exonuclease_MUT-7-like"/>
</dbReference>
<dbReference type="InterPro" id="IPR002782">
    <property type="entry name" value="Mut7-C_RNAse_dom"/>
</dbReference>
<reference evidence="2 3" key="1">
    <citation type="submission" date="2018-06" db="EMBL/GenBank/DDBJ databases">
        <title>WGS assembly of Brassica rapa FPsc.</title>
        <authorList>
            <person name="Bowman J."/>
            <person name="Kohchi T."/>
            <person name="Yamato K."/>
            <person name="Jenkins J."/>
            <person name="Shu S."/>
            <person name="Ishizaki K."/>
            <person name="Yamaoka S."/>
            <person name="Nishihama R."/>
            <person name="Nakamura Y."/>
            <person name="Berger F."/>
            <person name="Adam C."/>
            <person name="Aki S."/>
            <person name="Althoff F."/>
            <person name="Araki T."/>
            <person name="Arteaga-Vazquez M."/>
            <person name="Balasubrmanian S."/>
            <person name="Bauer D."/>
            <person name="Boehm C."/>
            <person name="Briginshaw L."/>
            <person name="Caballero-Perez J."/>
            <person name="Catarino B."/>
            <person name="Chen F."/>
            <person name="Chiyoda S."/>
            <person name="Chovatia M."/>
            <person name="Davies K."/>
            <person name="Delmans M."/>
            <person name="Demura T."/>
            <person name="Dierschke T."/>
            <person name="Dolan L."/>
            <person name="Dorantes-Acosta A."/>
            <person name="Eklund D."/>
            <person name="Florent S."/>
            <person name="Flores-Sandoval E."/>
            <person name="Fujiyama A."/>
            <person name="Fukuzawa H."/>
            <person name="Galik B."/>
            <person name="Grimanelli D."/>
            <person name="Grimwood J."/>
            <person name="Grossniklaus U."/>
            <person name="Hamada T."/>
            <person name="Haseloff J."/>
            <person name="Hetherington A."/>
            <person name="Higo A."/>
            <person name="Hirakawa Y."/>
            <person name="Hundley H."/>
            <person name="Ikeda Y."/>
            <person name="Inoue K."/>
            <person name="Inoue S."/>
            <person name="Ishida S."/>
            <person name="Jia Q."/>
            <person name="Kakita M."/>
            <person name="Kanazawa T."/>
            <person name="Kawai Y."/>
            <person name="Kawashima T."/>
            <person name="Kennedy M."/>
            <person name="Kinose K."/>
            <person name="Kinoshita T."/>
            <person name="Kohara Y."/>
            <person name="Koide E."/>
            <person name="Komatsu K."/>
            <person name="Kopischke S."/>
            <person name="Kubo M."/>
            <person name="Kyozuka J."/>
            <person name="Lagercrantz U."/>
            <person name="Lin S."/>
            <person name="Lindquist E."/>
            <person name="Lipzen A."/>
            <person name="Lu C."/>
            <person name="Luna E."/>
            <person name="Martienssen R."/>
            <person name="Minamino N."/>
            <person name="Mizutani M."/>
            <person name="Mizutani M."/>
            <person name="Mochizuki N."/>
            <person name="Monte I."/>
            <person name="Mosher R."/>
            <person name="Nagasaki H."/>
            <person name="Nakagami H."/>
            <person name="Naramoto S."/>
            <person name="Nishitani K."/>
            <person name="Ohtani M."/>
            <person name="Okamoto T."/>
            <person name="Okumura M."/>
            <person name="Phillips J."/>
            <person name="Pollak B."/>
            <person name="Reinders A."/>
            <person name="Roevekamp M."/>
            <person name="Sano R."/>
            <person name="Sawa S."/>
            <person name="Schmid M."/>
            <person name="Shirakawa M."/>
            <person name="Solano R."/>
            <person name="Spunde A."/>
            <person name="Suetsugu N."/>
            <person name="Sugano S."/>
            <person name="Sugiyama A."/>
            <person name="Sun R."/>
            <person name="Suzuki Y."/>
            <person name="Takenaka M."/>
            <person name="Takezawa D."/>
            <person name="Tomogane H."/>
            <person name="Tsuzuki M."/>
            <person name="Ueda T."/>
            <person name="Umeda M."/>
            <person name="Ward J."/>
            <person name="Watanabe Y."/>
            <person name="Yazaki K."/>
            <person name="Yokoyama R."/>
            <person name="Yoshitake Y."/>
            <person name="Yotsui I."/>
            <person name="Zachgo S."/>
            <person name="Schmutz J."/>
        </authorList>
    </citation>
    <scope>NUCLEOTIDE SEQUENCE [LARGE SCALE GENOMIC DNA]</scope>
    <source>
        <strain evidence="3">cv. B-3</strain>
    </source>
</reference>
<accession>A0A398AMD6</accession>
<dbReference type="EMBL" id="CM010629">
    <property type="protein sequence ID" value="RID76730.1"/>
    <property type="molecule type" value="Genomic_DNA"/>
</dbReference>
<dbReference type="Pfam" id="PF01927">
    <property type="entry name" value="Mut7-C"/>
    <property type="match status" value="1"/>
</dbReference>
<dbReference type="PANTHER" id="PTHR47765:SF2">
    <property type="entry name" value="EXONUCLEASE MUT-7 HOMOLOG"/>
    <property type="match status" value="1"/>
</dbReference>
<gene>
    <name evidence="2" type="ORF">BRARA_B03685</name>
</gene>
<feature type="domain" description="Mut7-C RNAse" evidence="1">
    <location>
        <begin position="105"/>
        <end position="133"/>
    </location>
</feature>
<sequence length="141" mass="15852">MSCTSKILAAKLCNAADVIREMTENGQNIANGVVCRKKTLNIMRMDENLLKNVRKYGERIMLKESDLLPRISKKKTRRRDKHLVCSMDWQGPPPWDSSLEGDGCPKFLLDVMVKGLAKHVRCVGIDAAVPPSKKPDSRTFP</sequence>
<dbReference type="AlphaFoldDB" id="A0A398AMD6"/>
<organism evidence="2 3">
    <name type="scientific">Brassica campestris</name>
    <name type="common">Field mustard</name>
    <dbReference type="NCBI Taxonomy" id="3711"/>
    <lineage>
        <taxon>Eukaryota</taxon>
        <taxon>Viridiplantae</taxon>
        <taxon>Streptophyta</taxon>
        <taxon>Embryophyta</taxon>
        <taxon>Tracheophyta</taxon>
        <taxon>Spermatophyta</taxon>
        <taxon>Magnoliopsida</taxon>
        <taxon>eudicotyledons</taxon>
        <taxon>Gunneridae</taxon>
        <taxon>Pentapetalae</taxon>
        <taxon>rosids</taxon>
        <taxon>malvids</taxon>
        <taxon>Brassicales</taxon>
        <taxon>Brassicaceae</taxon>
        <taxon>Brassiceae</taxon>
        <taxon>Brassica</taxon>
    </lineage>
</organism>
<proteinExistence type="predicted"/>
<dbReference type="PANTHER" id="PTHR47765">
    <property type="entry name" value="3'-5' EXONUCLEASE DOMAIN-CONTAINING PROTEIN"/>
    <property type="match status" value="1"/>
</dbReference>
<name>A0A398AMD6_BRACM</name>
<evidence type="ECO:0000259" key="1">
    <source>
        <dbReference type="Pfam" id="PF01927"/>
    </source>
</evidence>
<dbReference type="Proteomes" id="UP000264353">
    <property type="component" value="Chromosome A2"/>
</dbReference>
<evidence type="ECO:0000313" key="2">
    <source>
        <dbReference type="EMBL" id="RID76730.1"/>
    </source>
</evidence>
<evidence type="ECO:0000313" key="3">
    <source>
        <dbReference type="Proteomes" id="UP000264353"/>
    </source>
</evidence>
<protein>
    <recommendedName>
        <fullName evidence="1">Mut7-C RNAse domain-containing protein</fullName>
    </recommendedName>
</protein>